<evidence type="ECO:0000313" key="22">
    <source>
        <dbReference type="EMBL" id="KKF93207.1"/>
    </source>
</evidence>
<comment type="similarity">
    <text evidence="5">Belongs to the TAM41 family.</text>
</comment>
<evidence type="ECO:0000256" key="11">
    <source>
        <dbReference type="ARBA" id="ARBA00022792"/>
    </source>
</evidence>
<evidence type="ECO:0000256" key="18">
    <source>
        <dbReference type="ARBA" id="ARBA00029893"/>
    </source>
</evidence>
<evidence type="ECO:0000256" key="17">
    <source>
        <dbReference type="ARBA" id="ARBA00023264"/>
    </source>
</evidence>
<evidence type="ECO:0000256" key="4">
    <source>
        <dbReference type="ARBA" id="ARBA00005189"/>
    </source>
</evidence>
<feature type="region of interest" description="Disordered" evidence="19">
    <location>
        <begin position="1"/>
        <end position="35"/>
    </location>
</feature>
<dbReference type="InterPro" id="IPR041622">
    <property type="entry name" value="SLATT_fungi"/>
</dbReference>
<reference evidence="22 23" key="1">
    <citation type="submission" date="2015-04" db="EMBL/GenBank/DDBJ databases">
        <title>Genome sequence of Ceratocystis platani, a major pathogen of plane trees.</title>
        <authorList>
            <person name="Belbahri L."/>
        </authorList>
    </citation>
    <scope>NUCLEOTIDE SEQUENCE [LARGE SCALE GENOMIC DNA]</scope>
    <source>
        <strain evidence="22 23">CFO</strain>
    </source>
</reference>
<dbReference type="Proteomes" id="UP000034841">
    <property type="component" value="Unassembled WGS sequence"/>
</dbReference>
<dbReference type="GO" id="GO:0016024">
    <property type="term" value="P:CDP-diacylglycerol biosynthetic process"/>
    <property type="evidence" value="ECO:0007669"/>
    <property type="project" value="UniProtKB-UniPathway"/>
</dbReference>
<evidence type="ECO:0000256" key="8">
    <source>
        <dbReference type="ARBA" id="ARBA00022516"/>
    </source>
</evidence>
<protein>
    <recommendedName>
        <fullName evidence="7">Phosphatidate cytidylyltransferase, mitochondrial</fullName>
        <ecNumber evidence="6">2.7.7.41</ecNumber>
    </recommendedName>
    <alternativeName>
        <fullName evidence="18">CDP-diacylglycerol synthase</fullName>
    </alternativeName>
</protein>
<comment type="subcellular location">
    <subcellularLocation>
        <location evidence="2">Mitochondrion inner membrane</location>
        <topology evidence="2">Peripheral membrane protein</topology>
        <orientation evidence="2">Matrix side</orientation>
    </subcellularLocation>
</comment>
<dbReference type="UniPathway" id="UPA00557">
    <property type="reaction ID" value="UER00614"/>
</dbReference>
<proteinExistence type="inferred from homology"/>
<keyword evidence="8" id="KW-0444">Lipid biosynthesis</keyword>
<evidence type="ECO:0000256" key="2">
    <source>
        <dbReference type="ARBA" id="ARBA00004443"/>
    </source>
</evidence>
<evidence type="ECO:0000256" key="10">
    <source>
        <dbReference type="ARBA" id="ARBA00022695"/>
    </source>
</evidence>
<dbReference type="PANTHER" id="PTHR13619:SF0">
    <property type="entry name" value="PHOSPHATIDATE CYTIDYLYLTRANSFERASE, MITOCHONDRIAL"/>
    <property type="match status" value="1"/>
</dbReference>
<dbReference type="GO" id="GO:0004605">
    <property type="term" value="F:phosphatidate cytidylyltransferase activity"/>
    <property type="evidence" value="ECO:0007669"/>
    <property type="project" value="UniProtKB-EC"/>
</dbReference>
<dbReference type="EC" id="2.7.7.41" evidence="6"/>
<dbReference type="PANTHER" id="PTHR13619">
    <property type="entry name" value="PHOSPHATIDATE CYTIDYLYLTRANSFERASE, MITOCHONDRIAL"/>
    <property type="match status" value="1"/>
</dbReference>
<evidence type="ECO:0000256" key="19">
    <source>
        <dbReference type="SAM" id="MobiDB-lite"/>
    </source>
</evidence>
<keyword evidence="12" id="KW-0460">Magnesium</keyword>
<evidence type="ECO:0000256" key="5">
    <source>
        <dbReference type="ARBA" id="ARBA00005458"/>
    </source>
</evidence>
<dbReference type="GO" id="GO:0005743">
    <property type="term" value="C:mitochondrial inner membrane"/>
    <property type="evidence" value="ECO:0007669"/>
    <property type="project" value="UniProtKB-SubCell"/>
</dbReference>
<evidence type="ECO:0000256" key="3">
    <source>
        <dbReference type="ARBA" id="ARBA00005119"/>
    </source>
</evidence>
<keyword evidence="15 20" id="KW-0472">Membrane</keyword>
<comment type="caution">
    <text evidence="22">The sequence shown here is derived from an EMBL/GenBank/DDBJ whole genome shotgun (WGS) entry which is preliminary data.</text>
</comment>
<dbReference type="GO" id="GO:0032049">
    <property type="term" value="P:cardiolipin biosynthetic process"/>
    <property type="evidence" value="ECO:0007669"/>
    <property type="project" value="InterPro"/>
</dbReference>
<feature type="compositionally biased region" description="Basic and acidic residues" evidence="19">
    <location>
        <begin position="674"/>
        <end position="685"/>
    </location>
</feature>
<organism evidence="22 23">
    <name type="scientific">Ceratocystis fimbriata f. sp. platani</name>
    <dbReference type="NCBI Taxonomy" id="88771"/>
    <lineage>
        <taxon>Eukaryota</taxon>
        <taxon>Fungi</taxon>
        <taxon>Dikarya</taxon>
        <taxon>Ascomycota</taxon>
        <taxon>Pezizomycotina</taxon>
        <taxon>Sordariomycetes</taxon>
        <taxon>Hypocreomycetidae</taxon>
        <taxon>Microascales</taxon>
        <taxon>Ceratocystidaceae</taxon>
        <taxon>Ceratocystis</taxon>
    </lineage>
</organism>
<evidence type="ECO:0000256" key="14">
    <source>
        <dbReference type="ARBA" id="ARBA00023128"/>
    </source>
</evidence>
<keyword evidence="23" id="KW-1185">Reference proteome</keyword>
<feature type="compositionally biased region" description="Polar residues" evidence="19">
    <location>
        <begin position="662"/>
        <end position="673"/>
    </location>
</feature>
<evidence type="ECO:0000256" key="16">
    <source>
        <dbReference type="ARBA" id="ARBA00023209"/>
    </source>
</evidence>
<dbReference type="Pfam" id="PF09139">
    <property type="entry name" value="Tam41_Mmp37"/>
    <property type="match status" value="1"/>
</dbReference>
<evidence type="ECO:0000256" key="6">
    <source>
        <dbReference type="ARBA" id="ARBA00012487"/>
    </source>
</evidence>
<keyword evidence="13" id="KW-0443">Lipid metabolism</keyword>
<feature type="domain" description="SMODS and SLOG-associating 2TM effector" evidence="21">
    <location>
        <begin position="87"/>
        <end position="200"/>
    </location>
</feature>
<accession>A0A0F8CR25</accession>
<keyword evidence="17" id="KW-1208">Phospholipid metabolism</keyword>
<keyword evidence="14" id="KW-0496">Mitochondrion</keyword>
<feature type="transmembrane region" description="Helical" evidence="20">
    <location>
        <begin position="91"/>
        <end position="115"/>
    </location>
</feature>
<evidence type="ECO:0000256" key="12">
    <source>
        <dbReference type="ARBA" id="ARBA00022842"/>
    </source>
</evidence>
<comment type="pathway">
    <text evidence="3">Phospholipid metabolism; CDP-diacylglycerol biosynthesis; CDP-diacylglycerol from sn-glycerol 3-phosphate: step 3/3.</text>
</comment>
<name>A0A0F8CR25_CERFI</name>
<dbReference type="Pfam" id="PF18142">
    <property type="entry name" value="SLATT_fungal"/>
    <property type="match status" value="1"/>
</dbReference>
<comment type="pathway">
    <text evidence="4">Lipid metabolism.</text>
</comment>
<dbReference type="InterPro" id="IPR015222">
    <property type="entry name" value="Tam41"/>
</dbReference>
<evidence type="ECO:0000256" key="13">
    <source>
        <dbReference type="ARBA" id="ARBA00023098"/>
    </source>
</evidence>
<evidence type="ECO:0000313" key="23">
    <source>
        <dbReference type="Proteomes" id="UP000034841"/>
    </source>
</evidence>
<dbReference type="NCBIfam" id="NF033635">
    <property type="entry name" value="SLATT_fungal"/>
    <property type="match status" value="1"/>
</dbReference>
<dbReference type="EMBL" id="LBBL01000265">
    <property type="protein sequence ID" value="KKF93207.1"/>
    <property type="molecule type" value="Genomic_DNA"/>
</dbReference>
<evidence type="ECO:0000256" key="20">
    <source>
        <dbReference type="SAM" id="Phobius"/>
    </source>
</evidence>
<dbReference type="AlphaFoldDB" id="A0A0F8CR25"/>
<evidence type="ECO:0000256" key="15">
    <source>
        <dbReference type="ARBA" id="ARBA00023136"/>
    </source>
</evidence>
<keyword evidence="20" id="KW-0812">Transmembrane</keyword>
<keyword evidence="16" id="KW-0594">Phospholipid biosynthesis</keyword>
<keyword evidence="11" id="KW-0999">Mitochondrion inner membrane</keyword>
<sequence>MVFPQASSQSETYKATTKASSSKSPQEPTDSGDETHRLLSDCEWRVIAESVGALTNGEDAKLVHASQSLWPSRGMPPGLYRDIVFLRAKYFYLYHAIITIQWAGMVLQLFLGASLTAIGSMSIDDSTTITSLAGANTVIAGILALIHNSGLPDRYHNDRAEFVRVEDHIRKILEGGVVEQNLTTQDIIANCFEMYKKAKEAVFVDSPGYSGTPSNGADLEKSLQYAVAGAGATKMKAVDWEDYKYSDVRKFDDLPARGFGWNQHMIINAELREALTMMLRQFKAPIMYCFAYGSGVFAQSSSVSNISEDEFRAVHPKAPEALKQTQKSNPKMIDFIFGVTHPQHWHSLNMKQHPEHYSGLAKFGSGLVTSVQENLGAGVYFNPYVVVNGMLIKYGVTSISNLCKDLSTWENMYLAGRLHKPVKILRDNASVRIANQQNLMAAVRASLLLLPENFTEQELFNTIAGLSYLGDPRMALPTENKGKVKNIVSNNLVNFRRLYLPLINNLPNIDYKAGSSSTSGLEVSDWAWLESTENRSLSQDMDPVRRANMVRRLPSSFRGRLYFQYQKQFGMTRAEFNQLMEDSSDNTPAGIKRPQGSDFDMRIAQDNPANLNRTVRDTIVQTIKWPSTTQSAKGLLTAGFARTIRYMSEKMARYREGKAQKNGATTTVATDSRSLGERSSSNEKN</sequence>
<dbReference type="OrthoDB" id="341477at2759"/>
<feature type="compositionally biased region" description="Polar residues" evidence="19">
    <location>
        <begin position="1"/>
        <end position="13"/>
    </location>
</feature>
<keyword evidence="9" id="KW-0808">Transferase</keyword>
<evidence type="ECO:0000256" key="1">
    <source>
        <dbReference type="ARBA" id="ARBA00001946"/>
    </source>
</evidence>
<evidence type="ECO:0000256" key="7">
    <source>
        <dbReference type="ARBA" id="ARBA00018337"/>
    </source>
</evidence>
<feature type="region of interest" description="Disordered" evidence="19">
    <location>
        <begin position="655"/>
        <end position="685"/>
    </location>
</feature>
<keyword evidence="20" id="KW-1133">Transmembrane helix</keyword>
<evidence type="ECO:0000256" key="9">
    <source>
        <dbReference type="ARBA" id="ARBA00022679"/>
    </source>
</evidence>
<keyword evidence="10" id="KW-0548">Nucleotidyltransferase</keyword>
<feature type="compositionally biased region" description="Low complexity" evidence="19">
    <location>
        <begin position="14"/>
        <end position="24"/>
    </location>
</feature>
<evidence type="ECO:0000259" key="21">
    <source>
        <dbReference type="Pfam" id="PF18142"/>
    </source>
</evidence>
<gene>
    <name evidence="22" type="ORF">CFO_g4412</name>
</gene>
<comment type="cofactor">
    <cofactor evidence="1">
        <name>Mg(2+)</name>
        <dbReference type="ChEBI" id="CHEBI:18420"/>
    </cofactor>
</comment>